<protein>
    <submittedName>
        <fullName evidence="1">Uncharacterized protein</fullName>
    </submittedName>
</protein>
<gene>
    <name evidence="1" type="ORF">HMPREF0381_1617</name>
</gene>
<reference evidence="1 2" key="1">
    <citation type="submission" date="2010-12" db="EMBL/GenBank/DDBJ databases">
        <authorList>
            <person name="Muzny D."/>
            <person name="Qin X."/>
            <person name="Deng J."/>
            <person name="Jiang H."/>
            <person name="Liu Y."/>
            <person name="Qu J."/>
            <person name="Song X.-Z."/>
            <person name="Zhang L."/>
            <person name="Thornton R."/>
            <person name="Coyle M."/>
            <person name="Francisco L."/>
            <person name="Jackson L."/>
            <person name="Javaid M."/>
            <person name="Korchina V."/>
            <person name="Kovar C."/>
            <person name="Mata R."/>
            <person name="Mathew T."/>
            <person name="Ngo R."/>
            <person name="Nguyen L."/>
            <person name="Nguyen N."/>
            <person name="Okwuonu G."/>
            <person name="Ongeri F."/>
            <person name="Pham C."/>
            <person name="Simmons D."/>
            <person name="Wilczek-Boney K."/>
            <person name="Hale W."/>
            <person name="Jakkamsetti A."/>
            <person name="Pham P."/>
            <person name="Ruth R."/>
            <person name="San Lucas F."/>
            <person name="Warren J."/>
            <person name="Zhang J."/>
            <person name="Zhao Z."/>
            <person name="Zhou C."/>
            <person name="Zhu D."/>
            <person name="Lee S."/>
            <person name="Bess C."/>
            <person name="Blankenburg K."/>
            <person name="Forbes L."/>
            <person name="Fu Q."/>
            <person name="Gubbala S."/>
            <person name="Hirani K."/>
            <person name="Jayaseelan J.C."/>
            <person name="Lara F."/>
            <person name="Munidasa M."/>
            <person name="Palculict T."/>
            <person name="Patil S."/>
            <person name="Pu L.-L."/>
            <person name="Saada N."/>
            <person name="Tang L."/>
            <person name="Weissenberger G."/>
            <person name="Zhu Y."/>
            <person name="Hemphill L."/>
            <person name="Shang Y."/>
            <person name="Youmans B."/>
            <person name="Ayvaz T."/>
            <person name="Ross M."/>
            <person name="Santibanez J."/>
            <person name="Aqrawi P."/>
            <person name="Gross S."/>
            <person name="Joshi V."/>
            <person name="Fowler G."/>
            <person name="Nazareth L."/>
            <person name="Reid J."/>
            <person name="Worley K."/>
            <person name="Petrosino J."/>
            <person name="Highlander S."/>
            <person name="Gibbs R."/>
        </authorList>
    </citation>
    <scope>NUCLEOTIDE SEQUENCE [LARGE SCALE GENOMIC DNA]</scope>
    <source>
        <strain evidence="1 2">DSM 3986</strain>
    </source>
</reference>
<dbReference type="InterPro" id="IPR043128">
    <property type="entry name" value="Rev_trsase/Diguanyl_cyclase"/>
</dbReference>
<dbReference type="Gene3D" id="3.30.70.270">
    <property type="match status" value="1"/>
</dbReference>
<accession>E6LNT2</accession>
<comment type="caution">
    <text evidence="1">The sequence shown here is derived from an EMBL/GenBank/DDBJ whole genome shotgun (WGS) entry which is preliminary data.</text>
</comment>
<evidence type="ECO:0000313" key="2">
    <source>
        <dbReference type="Proteomes" id="UP000003434"/>
    </source>
</evidence>
<dbReference type="Proteomes" id="UP000003434">
    <property type="component" value="Unassembled WGS sequence"/>
</dbReference>
<proteinExistence type="predicted"/>
<evidence type="ECO:0000313" key="1">
    <source>
        <dbReference type="EMBL" id="EFU76498.1"/>
    </source>
</evidence>
<dbReference type="HOGENOM" id="CLU_037606_0_0_9"/>
<name>E6LNT2_9FIRM</name>
<dbReference type="RefSeq" id="WP_008751382.1">
    <property type="nucleotide sequence ID" value="NZ_GL622296.1"/>
</dbReference>
<sequence>MENKYVLAMYDIRGKQEFIYRSGKIKEIMGASWIIRDLFKDYLYDAAIEYRNIILKKYLTEDVDRRKPDVQAIKGYDPNKETLDKFSFEEFETNMKSEQYIGEIVYDGGGNFILLFKSKEVAVGVTEIFTKKVLKNTGSLRVLCTYIEDINPDCYQSAGDKSGDYDRLYEKHRLTEGSVLVSIPYGTLPIVQTDPGTGNPLTAYYINTPNESGYIKLSLENQAKRTKYETEYSNFDENDKKILDEIVEETRGEDSMLAVFYIDGNNMGAKVQECLKEVGTTYDDCVNRLREFSKEIQKNFVDDRLNKLFKVKRRQVIGAGDEITVICRADESYAVIKEYLEDLPYPYSSCAGVAVFHSHAPFSDAYRIAEACCENCKRYMKKHGFTDMNLIDFEYLQGGIGLELEDIRRDNGDLDNSRPWRVERKVNKKETDVKDEQVVSVAFVERVNKILSLFGKSNVKGLLIPSLLSEDAMKTDIRRILAHSSKEKKQQILDEIKELSGKNDNDMRENDVINFFVENCKLVKDLIRVYDINFGKGI</sequence>
<organism evidence="1 2">
    <name type="scientific">Lachnoanaerobaculum saburreum DSM 3986</name>
    <dbReference type="NCBI Taxonomy" id="887325"/>
    <lineage>
        <taxon>Bacteria</taxon>
        <taxon>Bacillati</taxon>
        <taxon>Bacillota</taxon>
        <taxon>Clostridia</taxon>
        <taxon>Lachnospirales</taxon>
        <taxon>Lachnospiraceae</taxon>
        <taxon>Lachnoanaerobaculum</taxon>
    </lineage>
</organism>
<dbReference type="eggNOG" id="COG1353">
    <property type="taxonomic scope" value="Bacteria"/>
</dbReference>
<dbReference type="AlphaFoldDB" id="E6LNT2"/>
<dbReference type="EMBL" id="AEPW01000065">
    <property type="protein sequence ID" value="EFU76498.1"/>
    <property type="molecule type" value="Genomic_DNA"/>
</dbReference>